<reference evidence="2 3" key="1">
    <citation type="journal article" date="2020" name="ISME J.">
        <title>Uncovering the hidden diversity of litter-decomposition mechanisms in mushroom-forming fungi.</title>
        <authorList>
            <person name="Floudas D."/>
            <person name="Bentzer J."/>
            <person name="Ahren D."/>
            <person name="Johansson T."/>
            <person name="Persson P."/>
            <person name="Tunlid A."/>
        </authorList>
    </citation>
    <scope>NUCLEOTIDE SEQUENCE [LARGE SCALE GENOMIC DNA]</scope>
    <source>
        <strain evidence="2 3">CBS 291.85</strain>
    </source>
</reference>
<feature type="compositionally biased region" description="Basic and acidic residues" evidence="1">
    <location>
        <begin position="602"/>
        <end position="619"/>
    </location>
</feature>
<feature type="compositionally biased region" description="Low complexity" evidence="1">
    <location>
        <begin position="20"/>
        <end position="46"/>
    </location>
</feature>
<gene>
    <name evidence="2" type="ORF">D9758_007927</name>
</gene>
<feature type="compositionally biased region" description="Low complexity" evidence="1">
    <location>
        <begin position="436"/>
        <end position="452"/>
    </location>
</feature>
<feature type="region of interest" description="Disordered" evidence="1">
    <location>
        <begin position="351"/>
        <end position="452"/>
    </location>
</feature>
<protein>
    <submittedName>
        <fullName evidence="2">Uncharacterized protein</fullName>
    </submittedName>
</protein>
<dbReference type="AlphaFoldDB" id="A0A8H5D660"/>
<feature type="region of interest" description="Disordered" evidence="1">
    <location>
        <begin position="516"/>
        <end position="644"/>
    </location>
</feature>
<proteinExistence type="predicted"/>
<accession>A0A8H5D660</accession>
<dbReference type="EMBL" id="JAACJM010000065">
    <property type="protein sequence ID" value="KAF5352957.1"/>
    <property type="molecule type" value="Genomic_DNA"/>
</dbReference>
<dbReference type="Proteomes" id="UP000559256">
    <property type="component" value="Unassembled WGS sequence"/>
</dbReference>
<feature type="compositionally biased region" description="Acidic residues" evidence="1">
    <location>
        <begin position="175"/>
        <end position="194"/>
    </location>
</feature>
<feature type="compositionally biased region" description="Polar residues" evidence="1">
    <location>
        <begin position="1"/>
        <end position="11"/>
    </location>
</feature>
<evidence type="ECO:0000313" key="2">
    <source>
        <dbReference type="EMBL" id="KAF5352957.1"/>
    </source>
</evidence>
<organism evidence="2 3">
    <name type="scientific">Tetrapyrgos nigripes</name>
    <dbReference type="NCBI Taxonomy" id="182062"/>
    <lineage>
        <taxon>Eukaryota</taxon>
        <taxon>Fungi</taxon>
        <taxon>Dikarya</taxon>
        <taxon>Basidiomycota</taxon>
        <taxon>Agaricomycotina</taxon>
        <taxon>Agaricomycetes</taxon>
        <taxon>Agaricomycetidae</taxon>
        <taxon>Agaricales</taxon>
        <taxon>Marasmiineae</taxon>
        <taxon>Marasmiaceae</taxon>
        <taxon>Tetrapyrgos</taxon>
    </lineage>
</organism>
<feature type="region of interest" description="Disordered" evidence="1">
    <location>
        <begin position="173"/>
        <end position="194"/>
    </location>
</feature>
<feature type="compositionally biased region" description="Polar residues" evidence="1">
    <location>
        <begin position="351"/>
        <end position="360"/>
    </location>
</feature>
<name>A0A8H5D660_9AGAR</name>
<feature type="region of interest" description="Disordered" evidence="1">
    <location>
        <begin position="1"/>
        <end position="46"/>
    </location>
</feature>
<evidence type="ECO:0000256" key="1">
    <source>
        <dbReference type="SAM" id="MobiDB-lite"/>
    </source>
</evidence>
<dbReference type="OrthoDB" id="2940229at2759"/>
<evidence type="ECO:0000313" key="3">
    <source>
        <dbReference type="Proteomes" id="UP000559256"/>
    </source>
</evidence>
<sequence length="736" mass="83501">MTKRASSSSPVGPSKRHRVSSSSYSYHSSILPSFPSTPSDSPTNPFGRIRTLSLTLPPKTGFGKHLPLRFQFLDPNSRWKRDKEGINRIVQVPLTYNFTHLKYLIYYLFGGQHKLEDKSDSELGHSFQVVREVEMFNPKYRLGMVRKSQPWIRLSSAKDPYRYKKEWDFMLRSDEESDEEESNDGQDDETEEPVQWEAEEDFTLAHIWQLSKHKVPNDKLAIIYYHTSTPDSPPIQVHITLNKTAVPARKGHSNEPHIFSARGHVYISPQDDAERDLGEEDNDHTIILEEDPTVDLEPSSWNEEGSFQDYLKNAAVPLPQLPFPTSSASSSQLYSQMQSSDWDLGSLSTPGLTLAPSSSPVKDMTETRVPFPSSSSPACSPQRERGSSASRSSLSSYPNPYILSTPHLTPSKRCARSQPNPYCTPSSSKRTSLPFPSSLPNYDSSSPSRSSSVRRLSNLSAFTHLPFSSPSNYLKQTPRPPSHLKKRLKYIRKKIEKSRRKTEKEKERVEMEKLKAKLKTKTGMRKVMEKSQERDREWEEWARHSPCPPLRDGEGTEVVAPDAEVVLDSDPEQEVELGDVDAEGEEVDQLINEGEGELEEDNSLHEQQQPDRQKRDPLRWLRPMAPGHALRGLGFGLGLGSRAAPMWPTNMEVIDVDALPSPDVGVDADADGDMDENPDDEADEEDEEEDGEADEEEDEEDQDQEADQDQEEDQEEEEEVVGTMYRRWQREVSVEV</sequence>
<feature type="compositionally biased region" description="Low complexity" evidence="1">
    <location>
        <begin position="370"/>
        <end position="396"/>
    </location>
</feature>
<feature type="region of interest" description="Disordered" evidence="1">
    <location>
        <begin position="658"/>
        <end position="736"/>
    </location>
</feature>
<comment type="caution">
    <text evidence="2">The sequence shown here is derived from an EMBL/GenBank/DDBJ whole genome shotgun (WGS) entry which is preliminary data.</text>
</comment>
<keyword evidence="3" id="KW-1185">Reference proteome</keyword>
<feature type="compositionally biased region" description="Polar residues" evidence="1">
    <location>
        <begin position="417"/>
        <end position="435"/>
    </location>
</feature>
<feature type="compositionally biased region" description="Acidic residues" evidence="1">
    <location>
        <begin position="666"/>
        <end position="720"/>
    </location>
</feature>
<feature type="compositionally biased region" description="Basic and acidic residues" evidence="1">
    <location>
        <begin position="526"/>
        <end position="543"/>
    </location>
</feature>
<feature type="compositionally biased region" description="Acidic residues" evidence="1">
    <location>
        <begin position="565"/>
        <end position="601"/>
    </location>
</feature>